<dbReference type="RefSeq" id="WP_179502833.1">
    <property type="nucleotide sequence ID" value="NZ_JACCAA010000001.1"/>
</dbReference>
<accession>A0A7Y9S4E6</accession>
<dbReference type="EMBL" id="JACCAA010000001">
    <property type="protein sequence ID" value="NYG59823.1"/>
    <property type="molecule type" value="Genomic_DNA"/>
</dbReference>
<comment type="caution">
    <text evidence="3">The sequence shown here is derived from an EMBL/GenBank/DDBJ whole genome shotgun (WGS) entry which is preliminary data.</text>
</comment>
<dbReference type="InterPro" id="IPR050922">
    <property type="entry name" value="LytR/CpsA/Psr_CW_biosynth"/>
</dbReference>
<comment type="similarity">
    <text evidence="1">Belongs to the LytR/CpsA/Psr (LCP) family.</text>
</comment>
<evidence type="ECO:0000313" key="4">
    <source>
        <dbReference type="Proteomes" id="UP000540656"/>
    </source>
</evidence>
<reference evidence="3 4" key="1">
    <citation type="submission" date="2020-07" db="EMBL/GenBank/DDBJ databases">
        <title>Sequencing the genomes of 1000 actinobacteria strains.</title>
        <authorList>
            <person name="Klenk H.-P."/>
        </authorList>
    </citation>
    <scope>NUCLEOTIDE SEQUENCE [LARGE SCALE GENOMIC DNA]</scope>
    <source>
        <strain evidence="3 4">DSM 23819</strain>
    </source>
</reference>
<keyword evidence="4" id="KW-1185">Reference proteome</keyword>
<name>A0A7Y9S4E6_9ACTN</name>
<sequence>MRIRSSRKRSRHTRFKHWVRRHKALSTLIVVALLLLALLIAWLIHLNRQLGEIDRFPLNLDRDGRPAQGVGTNILLLGLDDNDYLDDVGPDMHELVEGEQWQAGAFRSDAIMVLHINQDRQQAQLISIPRDSWVTVPGHGKNKINAALSLGGPELAARTVEDTFDLYLDHVMLIDFQGFRDLSDILDGVKVNVSETTTDTLSGKVWAAGPHDLKGNDALLFVRQRYGLAGGDFDRMHRQQAFLKAVLDGVVSRGTVFNPVRITRLADEASELVAVDEHFTTKKMRALAISSRGLRSHAMRFLTVPNLGSGTVGKASVVKLDMAKATEMFAAVEADRFEGWYAHNEVDEMAANGVVD</sequence>
<evidence type="ECO:0000259" key="2">
    <source>
        <dbReference type="Pfam" id="PF03816"/>
    </source>
</evidence>
<dbReference type="PANTHER" id="PTHR33392">
    <property type="entry name" value="POLYISOPRENYL-TEICHOIC ACID--PEPTIDOGLYCAN TEICHOIC ACID TRANSFERASE TAGU"/>
    <property type="match status" value="1"/>
</dbReference>
<dbReference type="InterPro" id="IPR004474">
    <property type="entry name" value="LytR_CpsA_psr"/>
</dbReference>
<dbReference type="NCBIfam" id="TIGR00350">
    <property type="entry name" value="lytR_cpsA_psr"/>
    <property type="match status" value="1"/>
</dbReference>
<gene>
    <name evidence="3" type="ORF">BJ980_002746</name>
</gene>
<proteinExistence type="inferred from homology"/>
<evidence type="ECO:0000313" key="3">
    <source>
        <dbReference type="EMBL" id="NYG59823.1"/>
    </source>
</evidence>
<organism evidence="3 4">
    <name type="scientific">Nocardioides daedukensis</name>
    <dbReference type="NCBI Taxonomy" id="634462"/>
    <lineage>
        <taxon>Bacteria</taxon>
        <taxon>Bacillati</taxon>
        <taxon>Actinomycetota</taxon>
        <taxon>Actinomycetes</taxon>
        <taxon>Propionibacteriales</taxon>
        <taxon>Nocardioidaceae</taxon>
        <taxon>Nocardioides</taxon>
    </lineage>
</organism>
<dbReference type="Proteomes" id="UP000540656">
    <property type="component" value="Unassembled WGS sequence"/>
</dbReference>
<dbReference type="PANTHER" id="PTHR33392:SF6">
    <property type="entry name" value="POLYISOPRENYL-TEICHOIC ACID--PEPTIDOGLYCAN TEICHOIC ACID TRANSFERASE TAGU"/>
    <property type="match status" value="1"/>
</dbReference>
<dbReference type="Pfam" id="PF03816">
    <property type="entry name" value="LytR_cpsA_psr"/>
    <property type="match status" value="1"/>
</dbReference>
<dbReference type="AlphaFoldDB" id="A0A7Y9S4E6"/>
<dbReference type="Gene3D" id="3.40.630.190">
    <property type="entry name" value="LCP protein"/>
    <property type="match status" value="1"/>
</dbReference>
<evidence type="ECO:0000256" key="1">
    <source>
        <dbReference type="ARBA" id="ARBA00006068"/>
    </source>
</evidence>
<feature type="domain" description="Cell envelope-related transcriptional attenuator" evidence="2">
    <location>
        <begin position="107"/>
        <end position="248"/>
    </location>
</feature>
<protein>
    <submittedName>
        <fullName evidence="3">LCP family protein required for cell wall assembly</fullName>
    </submittedName>
</protein>